<proteinExistence type="predicted"/>
<evidence type="ECO:0000313" key="2">
    <source>
        <dbReference type="EMBL" id="KAJ7681646.1"/>
    </source>
</evidence>
<organism evidence="2 3">
    <name type="scientific">Mycena rosella</name>
    <name type="common">Pink bonnet</name>
    <name type="synonym">Agaricus rosellus</name>
    <dbReference type="NCBI Taxonomy" id="1033263"/>
    <lineage>
        <taxon>Eukaryota</taxon>
        <taxon>Fungi</taxon>
        <taxon>Dikarya</taxon>
        <taxon>Basidiomycota</taxon>
        <taxon>Agaricomycotina</taxon>
        <taxon>Agaricomycetes</taxon>
        <taxon>Agaricomycetidae</taxon>
        <taxon>Agaricales</taxon>
        <taxon>Marasmiineae</taxon>
        <taxon>Mycenaceae</taxon>
        <taxon>Mycena</taxon>
    </lineage>
</organism>
<dbReference type="AlphaFoldDB" id="A0AAD7G9T4"/>
<accession>A0AAD7G9T4</accession>
<keyword evidence="3" id="KW-1185">Reference proteome</keyword>
<evidence type="ECO:0000256" key="1">
    <source>
        <dbReference type="SAM" id="SignalP"/>
    </source>
</evidence>
<comment type="caution">
    <text evidence="2">The sequence shown here is derived from an EMBL/GenBank/DDBJ whole genome shotgun (WGS) entry which is preliminary data.</text>
</comment>
<dbReference type="EMBL" id="JARKIE010000115">
    <property type="protein sequence ID" value="KAJ7681646.1"/>
    <property type="molecule type" value="Genomic_DNA"/>
</dbReference>
<gene>
    <name evidence="2" type="ORF">B0H17DRAFT_1138247</name>
</gene>
<dbReference type="Proteomes" id="UP001221757">
    <property type="component" value="Unassembled WGS sequence"/>
</dbReference>
<evidence type="ECO:0000313" key="3">
    <source>
        <dbReference type="Proteomes" id="UP001221757"/>
    </source>
</evidence>
<keyword evidence="1" id="KW-0732">Signal</keyword>
<reference evidence="2" key="1">
    <citation type="submission" date="2023-03" db="EMBL/GenBank/DDBJ databases">
        <title>Massive genome expansion in bonnet fungi (Mycena s.s.) driven by repeated elements and novel gene families across ecological guilds.</title>
        <authorList>
            <consortium name="Lawrence Berkeley National Laboratory"/>
            <person name="Harder C.B."/>
            <person name="Miyauchi S."/>
            <person name="Viragh M."/>
            <person name="Kuo A."/>
            <person name="Thoen E."/>
            <person name="Andreopoulos B."/>
            <person name="Lu D."/>
            <person name="Skrede I."/>
            <person name="Drula E."/>
            <person name="Henrissat B."/>
            <person name="Morin E."/>
            <person name="Kohler A."/>
            <person name="Barry K."/>
            <person name="LaButti K."/>
            <person name="Morin E."/>
            <person name="Salamov A."/>
            <person name="Lipzen A."/>
            <person name="Mereny Z."/>
            <person name="Hegedus B."/>
            <person name="Baldrian P."/>
            <person name="Stursova M."/>
            <person name="Weitz H."/>
            <person name="Taylor A."/>
            <person name="Grigoriev I.V."/>
            <person name="Nagy L.G."/>
            <person name="Martin F."/>
            <person name="Kauserud H."/>
        </authorList>
    </citation>
    <scope>NUCLEOTIDE SEQUENCE</scope>
    <source>
        <strain evidence="2">CBHHK067</strain>
    </source>
</reference>
<protein>
    <submittedName>
        <fullName evidence="2">Uncharacterized protein</fullName>
    </submittedName>
</protein>
<feature type="chain" id="PRO_5042146158" evidence="1">
    <location>
        <begin position="25"/>
        <end position="101"/>
    </location>
</feature>
<sequence>MHPRLSRVFSSAPLLLLVAGQALAAPQGAPDTSPADQNLARGVVFLAHCPRQPDRRPWTVLRRGAPYAPQLTCDARAFVDPAGGGTEGEAGLGFKADRYWF</sequence>
<feature type="signal peptide" evidence="1">
    <location>
        <begin position="1"/>
        <end position="24"/>
    </location>
</feature>
<name>A0AAD7G9T4_MYCRO</name>